<accession>A0A5B7HTY0</accession>
<dbReference type="PROSITE" id="PS51257">
    <property type="entry name" value="PROKAR_LIPOPROTEIN"/>
    <property type="match status" value="1"/>
</dbReference>
<gene>
    <name evidence="1" type="ORF">E2C01_070895</name>
</gene>
<name>A0A5B7HTY0_PORTR</name>
<comment type="caution">
    <text evidence="1">The sequence shown here is derived from an EMBL/GenBank/DDBJ whole genome shotgun (WGS) entry which is preliminary data.</text>
</comment>
<organism evidence="1 2">
    <name type="scientific">Portunus trituberculatus</name>
    <name type="common">Swimming crab</name>
    <name type="synonym">Neptunus trituberculatus</name>
    <dbReference type="NCBI Taxonomy" id="210409"/>
    <lineage>
        <taxon>Eukaryota</taxon>
        <taxon>Metazoa</taxon>
        <taxon>Ecdysozoa</taxon>
        <taxon>Arthropoda</taxon>
        <taxon>Crustacea</taxon>
        <taxon>Multicrustacea</taxon>
        <taxon>Malacostraca</taxon>
        <taxon>Eumalacostraca</taxon>
        <taxon>Eucarida</taxon>
        <taxon>Decapoda</taxon>
        <taxon>Pleocyemata</taxon>
        <taxon>Brachyura</taxon>
        <taxon>Eubrachyura</taxon>
        <taxon>Portunoidea</taxon>
        <taxon>Portunidae</taxon>
        <taxon>Portuninae</taxon>
        <taxon>Portunus</taxon>
    </lineage>
</organism>
<keyword evidence="2" id="KW-1185">Reference proteome</keyword>
<proteinExistence type="predicted"/>
<dbReference type="Proteomes" id="UP000324222">
    <property type="component" value="Unassembled WGS sequence"/>
</dbReference>
<protein>
    <submittedName>
        <fullName evidence="1">Uncharacterized protein</fullName>
    </submittedName>
</protein>
<reference evidence="1 2" key="1">
    <citation type="submission" date="2019-05" db="EMBL/GenBank/DDBJ databases">
        <title>Another draft genome of Portunus trituberculatus and its Hox gene families provides insights of decapod evolution.</title>
        <authorList>
            <person name="Jeong J.-H."/>
            <person name="Song I."/>
            <person name="Kim S."/>
            <person name="Choi T."/>
            <person name="Kim D."/>
            <person name="Ryu S."/>
            <person name="Kim W."/>
        </authorList>
    </citation>
    <scope>NUCLEOTIDE SEQUENCE [LARGE SCALE GENOMIC DNA]</scope>
    <source>
        <tissue evidence="1">Muscle</tissue>
    </source>
</reference>
<evidence type="ECO:0000313" key="2">
    <source>
        <dbReference type="Proteomes" id="UP000324222"/>
    </source>
</evidence>
<dbReference type="AlphaFoldDB" id="A0A5B7HTY0"/>
<dbReference type="EMBL" id="VSRR010043486">
    <property type="protein sequence ID" value="MPC76481.1"/>
    <property type="molecule type" value="Genomic_DNA"/>
</dbReference>
<sequence length="136" mass="14696">MVPVESREGFSASGIYVAGSSGCSLQFPPVFGRLGRKVPGKVAGGCVQETGTGSREGRVVIARLLEIGEEGDTRQAFFPRRRSLIPDAELLLLSPTLRSLPIRWRKKNLCRSGPFGSAAHHPSSVVVEGWRFCETA</sequence>
<evidence type="ECO:0000313" key="1">
    <source>
        <dbReference type="EMBL" id="MPC76481.1"/>
    </source>
</evidence>